<dbReference type="InterPro" id="IPR056908">
    <property type="entry name" value="Gp80-like"/>
</dbReference>
<reference evidence="2" key="1">
    <citation type="submission" date="2020-05" db="EMBL/GenBank/DDBJ databases">
        <authorList>
            <person name="Chiriac C."/>
            <person name="Salcher M."/>
            <person name="Ghai R."/>
            <person name="Kavagutti S V."/>
        </authorList>
    </citation>
    <scope>NUCLEOTIDE SEQUENCE</scope>
</reference>
<organism evidence="2">
    <name type="scientific">uncultured Caudovirales phage</name>
    <dbReference type="NCBI Taxonomy" id="2100421"/>
    <lineage>
        <taxon>Viruses</taxon>
        <taxon>Duplodnaviria</taxon>
        <taxon>Heunggongvirae</taxon>
        <taxon>Uroviricota</taxon>
        <taxon>Caudoviricetes</taxon>
        <taxon>Peduoviridae</taxon>
        <taxon>Maltschvirus</taxon>
        <taxon>Maltschvirus maltsch</taxon>
    </lineage>
</organism>
<dbReference type="EMBL" id="LR797459">
    <property type="protein sequence ID" value="CAB4218888.1"/>
    <property type="molecule type" value="Genomic_DNA"/>
</dbReference>
<sequence length="130" mass="13293">MPGFTNFSEDLVLDFLFTASTATRPTAWYVALYTVAPGEAGGGTECSGTSYVRQSASFTVSGTAPSQAANSAAIEFPTAGGSWGTIVAAGVFDALSSGNLLAYADLTTSKTIDTGDVLRFNTGTLIVTLD</sequence>
<dbReference type="EMBL" id="LR797412">
    <property type="protein sequence ID" value="CAB4214141.1"/>
    <property type="molecule type" value="Genomic_DNA"/>
</dbReference>
<protein>
    <submittedName>
        <fullName evidence="2">Uncharacterized protein</fullName>
    </submittedName>
</protein>
<name>A0A6J5STL8_9CAUD</name>
<evidence type="ECO:0000313" key="1">
    <source>
        <dbReference type="EMBL" id="CAB4214141.1"/>
    </source>
</evidence>
<accession>A0A6J5STL8</accession>
<evidence type="ECO:0000313" key="2">
    <source>
        <dbReference type="EMBL" id="CAB4218888.1"/>
    </source>
</evidence>
<gene>
    <name evidence="1" type="ORF">UFOVP1459_17</name>
    <name evidence="2" type="ORF">UFOVP1609_49</name>
</gene>
<proteinExistence type="predicted"/>
<dbReference type="Pfam" id="PF23140">
    <property type="entry name" value="Gp80"/>
    <property type="match status" value="1"/>
</dbReference>